<dbReference type="AlphaFoldDB" id="A0A2G1VP47"/>
<proteinExistence type="predicted"/>
<dbReference type="SUPFAM" id="SSF47413">
    <property type="entry name" value="lambda repressor-like DNA-binding domains"/>
    <property type="match status" value="1"/>
</dbReference>
<dbReference type="RefSeq" id="WP_099647049.1">
    <property type="nucleotide sequence ID" value="NZ_KZ319295.1"/>
</dbReference>
<dbReference type="SUPFAM" id="SSF53822">
    <property type="entry name" value="Periplasmic binding protein-like I"/>
    <property type="match status" value="1"/>
</dbReference>
<protein>
    <submittedName>
        <fullName evidence="5">LacI family transcriptional regulator</fullName>
    </submittedName>
</protein>
<dbReference type="GO" id="GO:0000976">
    <property type="term" value="F:transcription cis-regulatory region binding"/>
    <property type="evidence" value="ECO:0007669"/>
    <property type="project" value="TreeGrafter"/>
</dbReference>
<keyword evidence="1" id="KW-0805">Transcription regulation</keyword>
<dbReference type="InterPro" id="IPR046335">
    <property type="entry name" value="LacI/GalR-like_sensor"/>
</dbReference>
<evidence type="ECO:0000256" key="3">
    <source>
        <dbReference type="ARBA" id="ARBA00023163"/>
    </source>
</evidence>
<evidence type="ECO:0000313" key="5">
    <source>
        <dbReference type="EMBL" id="PHQ28532.1"/>
    </source>
</evidence>
<dbReference type="PANTHER" id="PTHR30146:SF109">
    <property type="entry name" value="HTH-TYPE TRANSCRIPTIONAL REGULATOR GALS"/>
    <property type="match status" value="1"/>
</dbReference>
<dbReference type="Pfam" id="PF00356">
    <property type="entry name" value="LacI"/>
    <property type="match status" value="1"/>
</dbReference>
<evidence type="ECO:0000256" key="2">
    <source>
        <dbReference type="ARBA" id="ARBA00023125"/>
    </source>
</evidence>
<dbReference type="InterPro" id="IPR028082">
    <property type="entry name" value="Peripla_BP_I"/>
</dbReference>
<dbReference type="PROSITE" id="PS50932">
    <property type="entry name" value="HTH_LACI_2"/>
    <property type="match status" value="1"/>
</dbReference>
<dbReference type="Pfam" id="PF13377">
    <property type="entry name" value="Peripla_BP_3"/>
    <property type="match status" value="1"/>
</dbReference>
<comment type="caution">
    <text evidence="5">The sequence shown here is derived from an EMBL/GenBank/DDBJ whole genome shotgun (WGS) entry which is preliminary data.</text>
</comment>
<keyword evidence="6" id="KW-1185">Reference proteome</keyword>
<dbReference type="CDD" id="cd01392">
    <property type="entry name" value="HTH_LacI"/>
    <property type="match status" value="1"/>
</dbReference>
<dbReference type="SMART" id="SM00354">
    <property type="entry name" value="HTH_LACI"/>
    <property type="match status" value="1"/>
</dbReference>
<dbReference type="InterPro" id="IPR010982">
    <property type="entry name" value="Lambda_DNA-bd_dom_sf"/>
</dbReference>
<gene>
    <name evidence="5" type="ORF">CJ305_14665</name>
</gene>
<dbReference type="EMBL" id="NQXA01000013">
    <property type="protein sequence ID" value="PHQ28532.1"/>
    <property type="molecule type" value="Genomic_DNA"/>
</dbReference>
<reference evidence="5 6" key="1">
    <citation type="submission" date="2017-08" db="EMBL/GenBank/DDBJ databases">
        <title>The whole genome shortgun sequences of strain Leeuwenhoekiella nanhaiensis G18 from the South China Sea.</title>
        <authorList>
            <person name="Liu Q."/>
        </authorList>
    </citation>
    <scope>NUCLEOTIDE SEQUENCE [LARGE SCALE GENOMIC DNA]</scope>
    <source>
        <strain evidence="5 6">G18</strain>
    </source>
</reference>
<organism evidence="5 6">
    <name type="scientific">Leeuwenhoekiella nanhaiensis</name>
    <dbReference type="NCBI Taxonomy" id="1655491"/>
    <lineage>
        <taxon>Bacteria</taxon>
        <taxon>Pseudomonadati</taxon>
        <taxon>Bacteroidota</taxon>
        <taxon>Flavobacteriia</taxon>
        <taxon>Flavobacteriales</taxon>
        <taxon>Flavobacteriaceae</taxon>
        <taxon>Leeuwenhoekiella</taxon>
    </lineage>
</organism>
<evidence type="ECO:0000256" key="1">
    <source>
        <dbReference type="ARBA" id="ARBA00023015"/>
    </source>
</evidence>
<name>A0A2G1VP47_9FLAO</name>
<keyword evidence="3" id="KW-0804">Transcription</keyword>
<dbReference type="OrthoDB" id="9768806at2"/>
<evidence type="ECO:0000259" key="4">
    <source>
        <dbReference type="PROSITE" id="PS50932"/>
    </source>
</evidence>
<dbReference type="Proteomes" id="UP000229433">
    <property type="component" value="Unassembled WGS sequence"/>
</dbReference>
<sequence>MKRKITLKDIAKELDVSISTVSKSLKNNPEIGEDTRQKVQAFAKLYNYKPNNIAVSLLNQRTKHIALIIPEITHDFFTTVLKGVEEVAHHKGYNVLVCVSNESFEKEVLSIEMFAQGGIVDGFIISLSKETQLKEDYKHLIEVENQGMPLVMIDRVTDKVISDKVIVDDMRGAYTGVSHFIERGCRRIALITTQDHISVGYLRKEGYKKALADHVLPVEEQLMVAIDQVDTAEDQIADLVNNQEFDAVLGVNEYFSVIAMKLLQEQGKRIPQDVAIIGFSDGKLLKYATPSITAVDQHGDEIGRAAAGMLIERLESSKQDENYRTTVIPTSLIERESTLGKQD</sequence>
<dbReference type="GO" id="GO:0003700">
    <property type="term" value="F:DNA-binding transcription factor activity"/>
    <property type="evidence" value="ECO:0007669"/>
    <property type="project" value="TreeGrafter"/>
</dbReference>
<dbReference type="Gene3D" id="3.40.50.2300">
    <property type="match status" value="2"/>
</dbReference>
<accession>A0A2G1VP47</accession>
<dbReference type="Gene3D" id="1.10.260.40">
    <property type="entry name" value="lambda repressor-like DNA-binding domains"/>
    <property type="match status" value="1"/>
</dbReference>
<dbReference type="PANTHER" id="PTHR30146">
    <property type="entry name" value="LACI-RELATED TRANSCRIPTIONAL REPRESSOR"/>
    <property type="match status" value="1"/>
</dbReference>
<feature type="domain" description="HTH lacI-type" evidence="4">
    <location>
        <begin position="5"/>
        <end position="59"/>
    </location>
</feature>
<keyword evidence="2" id="KW-0238">DNA-binding</keyword>
<dbReference type="CDD" id="cd06267">
    <property type="entry name" value="PBP1_LacI_sugar_binding-like"/>
    <property type="match status" value="1"/>
</dbReference>
<dbReference type="InterPro" id="IPR000843">
    <property type="entry name" value="HTH_LacI"/>
</dbReference>
<evidence type="ECO:0000313" key="6">
    <source>
        <dbReference type="Proteomes" id="UP000229433"/>
    </source>
</evidence>